<name>A0A2S7XRU3_9GAMM</name>
<dbReference type="InterPro" id="IPR055128">
    <property type="entry name" value="HypF_C_2"/>
</dbReference>
<dbReference type="GO" id="GO:0003998">
    <property type="term" value="F:acylphosphatase activity"/>
    <property type="evidence" value="ECO:0007669"/>
    <property type="project" value="UniProtKB-EC"/>
</dbReference>
<dbReference type="PROSITE" id="PS51163">
    <property type="entry name" value="YRDC"/>
    <property type="match status" value="1"/>
</dbReference>
<dbReference type="InterPro" id="IPR017968">
    <property type="entry name" value="Acylphosphatase_CS"/>
</dbReference>
<feature type="active site" evidence="9">
    <location>
        <position position="40"/>
    </location>
</feature>
<dbReference type="InterPro" id="IPR006070">
    <property type="entry name" value="Sua5-like_dom"/>
</dbReference>
<evidence type="ECO:0000256" key="6">
    <source>
        <dbReference type="ARBA" id="ARBA00022833"/>
    </source>
</evidence>
<dbReference type="InterPro" id="IPR001792">
    <property type="entry name" value="Acylphosphatase-like_dom"/>
</dbReference>
<dbReference type="SUPFAM" id="SSF55821">
    <property type="entry name" value="YrdC/RibB"/>
    <property type="match status" value="1"/>
</dbReference>
<dbReference type="Pfam" id="PF17788">
    <property type="entry name" value="HypF_C"/>
    <property type="match status" value="1"/>
</dbReference>
<comment type="catalytic activity">
    <reaction evidence="7 8">
        <text>C-terminal L-cysteinyl-[HypE protein] + carbamoyl phosphate + ATP + H2O = C-terminal S-carboxamide-L-cysteinyl-[HypE protein] + AMP + phosphate + diphosphate + H(+)</text>
        <dbReference type="Rhea" id="RHEA:55636"/>
        <dbReference type="Rhea" id="RHEA-COMP:14247"/>
        <dbReference type="Rhea" id="RHEA-COMP:14392"/>
        <dbReference type="ChEBI" id="CHEBI:15377"/>
        <dbReference type="ChEBI" id="CHEBI:15378"/>
        <dbReference type="ChEBI" id="CHEBI:30616"/>
        <dbReference type="ChEBI" id="CHEBI:33019"/>
        <dbReference type="ChEBI" id="CHEBI:43474"/>
        <dbReference type="ChEBI" id="CHEBI:58228"/>
        <dbReference type="ChEBI" id="CHEBI:76913"/>
        <dbReference type="ChEBI" id="CHEBI:139126"/>
        <dbReference type="ChEBI" id="CHEBI:456215"/>
    </reaction>
</comment>
<gene>
    <name evidence="12" type="primary">hypF</name>
    <name evidence="12" type="ORF">CXB77_11605</name>
</gene>
<dbReference type="GO" id="GO:0051604">
    <property type="term" value="P:protein maturation"/>
    <property type="evidence" value="ECO:0007669"/>
    <property type="project" value="TreeGrafter"/>
</dbReference>
<evidence type="ECO:0000256" key="7">
    <source>
        <dbReference type="ARBA" id="ARBA00048220"/>
    </source>
</evidence>
<evidence type="ECO:0000313" key="12">
    <source>
        <dbReference type="EMBL" id="PQJ96366.1"/>
    </source>
</evidence>
<dbReference type="Pfam" id="PF07503">
    <property type="entry name" value="zf-HYPF"/>
    <property type="match status" value="2"/>
</dbReference>
<keyword evidence="5" id="KW-0863">Zinc-finger</keyword>
<sequence>MEKTRFTEHIRVYGLVQGVGFRPTVWRVAHDCGITGEVRNDGAGVLIMAQAATLAALEQFCAQLITECPPLARIERIERTAQSTVLIAAEFVIASSASTAIRTSIVPDAAPCAACLADIRTAANRRYRYAFTNCTHCGPRLSIVHRLPYDRANTSMAAFALCPHCAAEYANPADRRFHAQPIACANCGPRVWLVDRAGQVLDPADDPMQSASRLLAAGQIVAIKGVGGFQLACAATNDAAVAELRRRKRRPEKPLALMARDLAVIGRYCQLNAEECAALTSSAAPILLLQLRPDAAPLAAALAPEQTTLGMMLPSSPLHHLLLADWAQPLVMTSGNLNDEPPCLRNAEALNRLVTVADALLLHDREIVHRADDSLLRVVAGAPRLLRRARGFAPAPLPLPAGFADAPAVLAFGSELKNTFCLTRDGQAILSPHLGDLGDAGTARAYRQQITEMLALVQHQPEVLAIDLHPDYHASHFGREWASNAELPLINVQHHHAHLAAVLADHGRPRTAGAVLGILLDGLGYGTDGTLWGGEFLIGDYQSYQRVAHLKPVALPGGVQAIREPWRHLYAQLVSAGLWETLRARHPQLPIVRGLLAQPLDLLTQMLARGINAPRTSSAGRLCDAVAAALGAGNERVNYEGQAAIALETLATNALSTAGAGYLLAQVTTPSAIQLDPAPLWTALLNDLAHGVAREHIAARFHIGFSNSIIALSCDLTAQHHLDTVALSGGVWQNRILLETVSTALMKTGLQVLLHRQIPANDGGLSLGQACIAAAQFT</sequence>
<evidence type="ECO:0000256" key="2">
    <source>
        <dbReference type="ARBA" id="ARBA00008097"/>
    </source>
</evidence>
<accession>A0A2S7XRU3</accession>
<dbReference type="Gene3D" id="3.30.110.120">
    <property type="match status" value="1"/>
</dbReference>
<dbReference type="InterPro" id="IPR004421">
    <property type="entry name" value="Carbamoyltransferase_HypF"/>
</dbReference>
<dbReference type="PROSITE" id="PS51160">
    <property type="entry name" value="ACYLPHOSPHATASE_3"/>
    <property type="match status" value="1"/>
</dbReference>
<dbReference type="OrthoDB" id="9808093at2"/>
<keyword evidence="13" id="KW-1185">Reference proteome</keyword>
<dbReference type="Pfam" id="PF00708">
    <property type="entry name" value="Acylphosphatase"/>
    <property type="match status" value="1"/>
</dbReference>
<dbReference type="GO" id="GO:0008270">
    <property type="term" value="F:zinc ion binding"/>
    <property type="evidence" value="ECO:0007669"/>
    <property type="project" value="UniProtKB-KW"/>
</dbReference>
<keyword evidence="3" id="KW-0436">Ligase</keyword>
<evidence type="ECO:0000259" key="10">
    <source>
        <dbReference type="PROSITE" id="PS51160"/>
    </source>
</evidence>
<keyword evidence="9" id="KW-0378">Hydrolase</keyword>
<evidence type="ECO:0000256" key="9">
    <source>
        <dbReference type="PROSITE-ProRule" id="PRU00520"/>
    </source>
</evidence>
<evidence type="ECO:0000313" key="13">
    <source>
        <dbReference type="Proteomes" id="UP000239936"/>
    </source>
</evidence>
<dbReference type="NCBIfam" id="TIGR00143">
    <property type="entry name" value="hypF"/>
    <property type="match status" value="1"/>
</dbReference>
<proteinExistence type="inferred from homology"/>
<dbReference type="GO" id="GO:0003725">
    <property type="term" value="F:double-stranded RNA binding"/>
    <property type="evidence" value="ECO:0007669"/>
    <property type="project" value="InterPro"/>
</dbReference>
<dbReference type="InterPro" id="IPR036046">
    <property type="entry name" value="Acylphosphatase-like_dom_sf"/>
</dbReference>
<comment type="catalytic activity">
    <reaction evidence="9">
        <text>an acyl phosphate + H2O = a carboxylate + phosphate + H(+)</text>
        <dbReference type="Rhea" id="RHEA:14965"/>
        <dbReference type="ChEBI" id="CHEBI:15377"/>
        <dbReference type="ChEBI" id="CHEBI:15378"/>
        <dbReference type="ChEBI" id="CHEBI:29067"/>
        <dbReference type="ChEBI" id="CHEBI:43474"/>
        <dbReference type="ChEBI" id="CHEBI:59918"/>
        <dbReference type="EC" id="3.6.1.7"/>
    </reaction>
</comment>
<dbReference type="PANTHER" id="PTHR42959">
    <property type="entry name" value="CARBAMOYLTRANSFERASE"/>
    <property type="match status" value="1"/>
</dbReference>
<dbReference type="SUPFAM" id="SSF54975">
    <property type="entry name" value="Acylphosphatase/BLUF domain-like"/>
    <property type="match status" value="1"/>
</dbReference>
<comment type="pathway">
    <text evidence="1 8">Protein modification; [NiFe] hydrogenase maturation.</text>
</comment>
<dbReference type="Gene3D" id="3.30.420.360">
    <property type="match status" value="1"/>
</dbReference>
<dbReference type="GO" id="GO:0016874">
    <property type="term" value="F:ligase activity"/>
    <property type="evidence" value="ECO:0007669"/>
    <property type="project" value="UniProtKB-UniRule"/>
</dbReference>
<reference evidence="12 13" key="1">
    <citation type="submission" date="2018-01" db="EMBL/GenBank/DDBJ databases">
        <title>The complete genome sequence of Chromatium okenii LaCa, a purple sulfur bacterium with a turbulent life.</title>
        <authorList>
            <person name="Luedin S.M."/>
            <person name="Liechti N."/>
            <person name="Storelli N."/>
            <person name="Danza F."/>
            <person name="Wittwer M."/>
            <person name="Pothier J.F."/>
            <person name="Tonolla M.A."/>
        </authorList>
    </citation>
    <scope>NUCLEOTIDE SEQUENCE [LARGE SCALE GENOMIC DNA]</scope>
    <source>
        <strain evidence="12 13">LaCa</strain>
    </source>
</reference>
<evidence type="ECO:0000256" key="8">
    <source>
        <dbReference type="PIRNR" id="PIRNR006256"/>
    </source>
</evidence>
<dbReference type="EC" id="6.2.-.-" evidence="8"/>
<protein>
    <recommendedName>
        <fullName evidence="8">Carbamoyltransferase HypF</fullName>
        <ecNumber evidence="8">6.2.-.-</ecNumber>
    </recommendedName>
</protein>
<dbReference type="UniPathway" id="UPA00335"/>
<feature type="active site" evidence="9">
    <location>
        <position position="22"/>
    </location>
</feature>
<evidence type="ECO:0000259" key="11">
    <source>
        <dbReference type="PROSITE" id="PS51163"/>
    </source>
</evidence>
<keyword evidence="4" id="KW-0479">Metal-binding</keyword>
<dbReference type="Gene3D" id="3.30.420.40">
    <property type="match status" value="1"/>
</dbReference>
<dbReference type="InterPro" id="IPR017945">
    <property type="entry name" value="DHBP_synth_RibB-like_a/b_dom"/>
</dbReference>
<evidence type="ECO:0000256" key="4">
    <source>
        <dbReference type="ARBA" id="ARBA00022723"/>
    </source>
</evidence>
<dbReference type="Gene3D" id="3.90.870.50">
    <property type="match status" value="1"/>
</dbReference>
<dbReference type="PROSITE" id="PS00150">
    <property type="entry name" value="ACYLPHOSPHATASE_1"/>
    <property type="match status" value="1"/>
</dbReference>
<feature type="domain" description="YrdC-like" evidence="11">
    <location>
        <begin position="205"/>
        <end position="391"/>
    </location>
</feature>
<feature type="domain" description="Acylphosphatase-like" evidence="10">
    <location>
        <begin position="7"/>
        <end position="95"/>
    </location>
</feature>
<keyword evidence="6" id="KW-0862">Zinc</keyword>
<dbReference type="InterPro" id="IPR041440">
    <property type="entry name" value="HypF_C"/>
</dbReference>
<evidence type="ECO:0000256" key="1">
    <source>
        <dbReference type="ARBA" id="ARBA00004711"/>
    </source>
</evidence>
<dbReference type="InterPro" id="IPR051060">
    <property type="entry name" value="Carbamoyltrans_HypF-like"/>
</dbReference>
<dbReference type="Pfam" id="PF22521">
    <property type="entry name" value="HypF_C_2"/>
    <property type="match status" value="1"/>
</dbReference>
<evidence type="ECO:0000256" key="5">
    <source>
        <dbReference type="ARBA" id="ARBA00022771"/>
    </source>
</evidence>
<comment type="similarity">
    <text evidence="2 8">Belongs to the carbamoyltransferase HypF family.</text>
</comment>
<dbReference type="Pfam" id="PF01300">
    <property type="entry name" value="Sua5_yciO_yrdC"/>
    <property type="match status" value="1"/>
</dbReference>
<comment type="function">
    <text evidence="8">Involved in the maturation of [NiFe] hydrogenases. Along with HypE, it catalyzes the synthesis of the CN ligands of the active site iron of [NiFe]-hydrogenases. HypF functions as a carbamoyl transferase using carbamoylphosphate as a substrate and transferring the carboxamido moiety in an ATP-dependent reaction to the thiolate of the C-terminal cysteine of HypE yielding a protein-S-carboxamide.</text>
</comment>
<keyword evidence="12" id="KW-0808">Transferase</keyword>
<dbReference type="AlphaFoldDB" id="A0A2S7XRU3"/>
<dbReference type="EMBL" id="PPGH01000035">
    <property type="protein sequence ID" value="PQJ96366.1"/>
    <property type="molecule type" value="Genomic_DNA"/>
</dbReference>
<comment type="caution">
    <text evidence="12">The sequence shown here is derived from an EMBL/GenBank/DDBJ whole genome shotgun (WGS) entry which is preliminary data.</text>
</comment>
<dbReference type="PIRSF" id="PIRSF006256">
    <property type="entry name" value="CMPcnvr_hdrg_mat"/>
    <property type="match status" value="1"/>
</dbReference>
<dbReference type="PANTHER" id="PTHR42959:SF1">
    <property type="entry name" value="CARBAMOYLTRANSFERASE HYPF"/>
    <property type="match status" value="1"/>
</dbReference>
<dbReference type="InterPro" id="IPR011125">
    <property type="entry name" value="Znf_HypF"/>
</dbReference>
<dbReference type="Proteomes" id="UP000239936">
    <property type="component" value="Unassembled WGS sequence"/>
</dbReference>
<dbReference type="GO" id="GO:0016743">
    <property type="term" value="F:carboxyl- or carbamoyltransferase activity"/>
    <property type="evidence" value="ECO:0007669"/>
    <property type="project" value="UniProtKB-UniRule"/>
</dbReference>
<evidence type="ECO:0000256" key="3">
    <source>
        <dbReference type="ARBA" id="ARBA00022598"/>
    </source>
</evidence>
<organism evidence="12 13">
    <name type="scientific">Chromatium okenii</name>
    <dbReference type="NCBI Taxonomy" id="61644"/>
    <lineage>
        <taxon>Bacteria</taxon>
        <taxon>Pseudomonadati</taxon>
        <taxon>Pseudomonadota</taxon>
        <taxon>Gammaproteobacteria</taxon>
        <taxon>Chromatiales</taxon>
        <taxon>Chromatiaceae</taxon>
        <taxon>Chromatium</taxon>
    </lineage>
</organism>